<evidence type="ECO:0000313" key="3">
    <source>
        <dbReference type="EMBL" id="TDN50323.1"/>
    </source>
</evidence>
<gene>
    <name evidence="3" type="ORF">C7389_10912</name>
</gene>
<comment type="similarity">
    <text evidence="1 2">Belongs to the fructosamine kinase family.</text>
</comment>
<dbReference type="Gene3D" id="3.90.1200.10">
    <property type="match status" value="1"/>
</dbReference>
<keyword evidence="2" id="KW-0808">Transferase</keyword>
<organism evidence="3 4">
    <name type="scientific">Azoarcus indigens</name>
    <dbReference type="NCBI Taxonomy" id="29545"/>
    <lineage>
        <taxon>Bacteria</taxon>
        <taxon>Pseudomonadati</taxon>
        <taxon>Pseudomonadota</taxon>
        <taxon>Betaproteobacteria</taxon>
        <taxon>Rhodocyclales</taxon>
        <taxon>Zoogloeaceae</taxon>
        <taxon>Azoarcus</taxon>
    </lineage>
</organism>
<dbReference type="PIRSF" id="PIRSF006221">
    <property type="entry name" value="Ketosamine-3-kinase"/>
    <property type="match status" value="1"/>
</dbReference>
<evidence type="ECO:0000256" key="1">
    <source>
        <dbReference type="ARBA" id="ARBA00009460"/>
    </source>
</evidence>
<dbReference type="Pfam" id="PF03881">
    <property type="entry name" value="Fructosamin_kin"/>
    <property type="match status" value="1"/>
</dbReference>
<evidence type="ECO:0000313" key="4">
    <source>
        <dbReference type="Proteomes" id="UP000295129"/>
    </source>
</evidence>
<comment type="caution">
    <text evidence="3">The sequence shown here is derived from an EMBL/GenBank/DDBJ whole genome shotgun (WGS) entry which is preliminary data.</text>
</comment>
<protein>
    <submittedName>
        <fullName evidence="3">Fructosamine-3-kinase</fullName>
    </submittedName>
</protein>
<dbReference type="RefSeq" id="WP_246034719.1">
    <property type="nucleotide sequence ID" value="NZ_SNVV01000009.1"/>
</dbReference>
<dbReference type="InterPro" id="IPR016477">
    <property type="entry name" value="Fructo-/Ketosamine-3-kinase"/>
</dbReference>
<proteinExistence type="inferred from homology"/>
<keyword evidence="4" id="KW-1185">Reference proteome</keyword>
<dbReference type="AlphaFoldDB" id="A0A4R6DYD4"/>
<dbReference type="GO" id="GO:0016301">
    <property type="term" value="F:kinase activity"/>
    <property type="evidence" value="ECO:0007669"/>
    <property type="project" value="UniProtKB-UniRule"/>
</dbReference>
<dbReference type="PANTHER" id="PTHR12149">
    <property type="entry name" value="FRUCTOSAMINE 3 KINASE-RELATED PROTEIN"/>
    <property type="match status" value="1"/>
</dbReference>
<dbReference type="SUPFAM" id="SSF56112">
    <property type="entry name" value="Protein kinase-like (PK-like)"/>
    <property type="match status" value="1"/>
</dbReference>
<name>A0A4R6DYD4_9RHOO</name>
<dbReference type="EMBL" id="SNVV01000009">
    <property type="protein sequence ID" value="TDN50323.1"/>
    <property type="molecule type" value="Genomic_DNA"/>
</dbReference>
<dbReference type="InterPro" id="IPR011009">
    <property type="entry name" value="Kinase-like_dom_sf"/>
</dbReference>
<keyword evidence="2 3" id="KW-0418">Kinase</keyword>
<accession>A0A4R6DYD4</accession>
<reference evidence="3 4" key="1">
    <citation type="submission" date="2019-03" db="EMBL/GenBank/DDBJ databases">
        <title>Genomic Encyclopedia of Type Strains, Phase IV (KMG-IV): sequencing the most valuable type-strain genomes for metagenomic binning, comparative biology and taxonomic classification.</title>
        <authorList>
            <person name="Goeker M."/>
        </authorList>
    </citation>
    <scope>NUCLEOTIDE SEQUENCE [LARGE SCALE GENOMIC DNA]</scope>
    <source>
        <strain evidence="3 4">DSM 12121</strain>
    </source>
</reference>
<sequence>MKIEDLLPAIAEALHQAGGKAVQLASARPAGGSTPALDVQGKGVRYFVKLADITVAERLDAEAEGLAALAATGAFRVPDVLAQGRVGDQAFLVLEHLSLHRVSSAKEGERFAQALSALHATTGERYGWHRSNYLGPTRQFNDRQDNWVIFLSRHRLAPLLTLAGKAGYIQEIERPGLRLLERLPALFLDYRPAPSLLHGDLWHGNAAMTEDGTPTLFDPACHYGDREADLAMAELFGGFPSAFYAAYRRLAPLSADYEVRKLVYQLHHLLNHLHIFGRTYAGQVQRLLAQLLRELS</sequence>
<evidence type="ECO:0000256" key="2">
    <source>
        <dbReference type="PIRNR" id="PIRNR006221"/>
    </source>
</evidence>
<dbReference type="PANTHER" id="PTHR12149:SF8">
    <property type="entry name" value="PROTEIN-RIBULOSAMINE 3-KINASE"/>
    <property type="match status" value="1"/>
</dbReference>
<dbReference type="Gene3D" id="3.30.200.20">
    <property type="entry name" value="Phosphorylase Kinase, domain 1"/>
    <property type="match status" value="1"/>
</dbReference>
<dbReference type="Proteomes" id="UP000295129">
    <property type="component" value="Unassembled WGS sequence"/>
</dbReference>